<dbReference type="InterPro" id="IPR008995">
    <property type="entry name" value="Mo/tungstate-bd_C_term_dom"/>
</dbReference>
<evidence type="ECO:0000256" key="4">
    <source>
        <dbReference type="ARBA" id="ARBA00022496"/>
    </source>
</evidence>
<protein>
    <recommendedName>
        <fullName evidence="10">ABC-type quaternary amine transporter</fullName>
        <ecNumber evidence="10">7.6.2.9</ecNumber>
    </recommendedName>
</protein>
<keyword evidence="3" id="KW-1003">Cell membrane</keyword>
<dbReference type="PANTHER" id="PTHR42781">
    <property type="entry name" value="SPERMIDINE/PUTRESCINE IMPORT ATP-BINDING PROTEIN POTA"/>
    <property type="match status" value="1"/>
</dbReference>
<dbReference type="eggNOG" id="COG3842">
    <property type="taxonomic scope" value="Bacteria"/>
</dbReference>
<dbReference type="SUPFAM" id="SSF52540">
    <property type="entry name" value="P-loop containing nucleoside triphosphate hydrolases"/>
    <property type="match status" value="1"/>
</dbReference>
<evidence type="ECO:0000256" key="1">
    <source>
        <dbReference type="ARBA" id="ARBA00004417"/>
    </source>
</evidence>
<dbReference type="SMART" id="SM00382">
    <property type="entry name" value="AAA"/>
    <property type="match status" value="1"/>
</dbReference>
<feature type="domain" description="ABC transporter" evidence="11">
    <location>
        <begin position="6"/>
        <end position="239"/>
    </location>
</feature>
<name>A0A0A1ZDZ1_PROMR</name>
<evidence type="ECO:0000256" key="3">
    <source>
        <dbReference type="ARBA" id="ARBA00022475"/>
    </source>
</evidence>
<keyword evidence="9" id="KW-0472">Membrane</keyword>
<evidence type="ECO:0000256" key="6">
    <source>
        <dbReference type="ARBA" id="ARBA00022840"/>
    </source>
</evidence>
<dbReference type="GO" id="GO:0015418">
    <property type="term" value="F:ABC-type quaternary ammonium compound transporting activity"/>
    <property type="evidence" value="ECO:0007669"/>
    <property type="project" value="UniProtKB-EC"/>
</dbReference>
<dbReference type="AlphaFoldDB" id="A0A0A1ZDZ1"/>
<evidence type="ECO:0000259" key="11">
    <source>
        <dbReference type="PROSITE" id="PS50893"/>
    </source>
</evidence>
<dbReference type="InterPro" id="IPR017871">
    <property type="entry name" value="ABC_transporter-like_CS"/>
</dbReference>
<keyword evidence="7" id="KW-0408">Iron</keyword>
<gene>
    <name evidence="12" type="ORF">EU91_0835</name>
</gene>
<dbReference type="CDD" id="cd03259">
    <property type="entry name" value="ABC_Carb_Solutes_like"/>
    <property type="match status" value="1"/>
</dbReference>
<proteinExistence type="predicted"/>
<evidence type="ECO:0000256" key="2">
    <source>
        <dbReference type="ARBA" id="ARBA00022448"/>
    </source>
</evidence>
<reference evidence="13" key="1">
    <citation type="journal article" date="2014" name="Sci. Data">
        <title>Genomes of diverse isolates of the marine cyanobacterium Prochlorococcus.</title>
        <authorList>
            <person name="Biller S."/>
            <person name="Berube P."/>
            <person name="Thompson J."/>
            <person name="Kelly L."/>
            <person name="Roggensack S."/>
            <person name="Awad L."/>
            <person name="Roache-Johnson K."/>
            <person name="Ding H."/>
            <person name="Giovannoni S.J."/>
            <person name="Moore L.R."/>
            <person name="Chisholm S.W."/>
        </authorList>
    </citation>
    <scope>NUCLEOTIDE SEQUENCE [LARGE SCALE GENOMIC DNA]</scope>
    <source>
        <strain evidence="13">GP2</strain>
    </source>
</reference>
<keyword evidence="4" id="KW-0410">Iron transport</keyword>
<keyword evidence="5" id="KW-0547">Nucleotide-binding</keyword>
<evidence type="ECO:0000313" key="12">
    <source>
        <dbReference type="EMBL" id="KGF87802.1"/>
    </source>
</evidence>
<evidence type="ECO:0000256" key="9">
    <source>
        <dbReference type="ARBA" id="ARBA00023136"/>
    </source>
</evidence>
<evidence type="ECO:0000256" key="5">
    <source>
        <dbReference type="ARBA" id="ARBA00022741"/>
    </source>
</evidence>
<dbReference type="InterPro" id="IPR003439">
    <property type="entry name" value="ABC_transporter-like_ATP-bd"/>
</dbReference>
<dbReference type="GO" id="GO:0015408">
    <property type="term" value="F:ABC-type ferric iron transporter activity"/>
    <property type="evidence" value="ECO:0007669"/>
    <property type="project" value="InterPro"/>
</dbReference>
<dbReference type="InterPro" id="IPR027417">
    <property type="entry name" value="P-loop_NTPase"/>
</dbReference>
<evidence type="ECO:0000256" key="10">
    <source>
        <dbReference type="ARBA" id="ARBA00066388"/>
    </source>
</evidence>
<dbReference type="GO" id="GO:0005524">
    <property type="term" value="F:ATP binding"/>
    <property type="evidence" value="ECO:0007669"/>
    <property type="project" value="UniProtKB-KW"/>
</dbReference>
<dbReference type="GO" id="GO:0016887">
    <property type="term" value="F:ATP hydrolysis activity"/>
    <property type="evidence" value="ECO:0007669"/>
    <property type="project" value="InterPro"/>
</dbReference>
<keyword evidence="2" id="KW-0813">Transport</keyword>
<dbReference type="EC" id="7.6.2.9" evidence="10"/>
<dbReference type="InterPro" id="IPR050093">
    <property type="entry name" value="ABC_SmlMolc_Importer"/>
</dbReference>
<evidence type="ECO:0000256" key="8">
    <source>
        <dbReference type="ARBA" id="ARBA00023065"/>
    </source>
</evidence>
<keyword evidence="8" id="KW-0406">Ion transport</keyword>
<sequence>MKNDALIIDDLHHKYDKRECSNWILNKINLKLENGELLGLLGPSGCGKTTLLRLIAGFEYPSKGKISLNDKEISSRKKILSPEKRNIGMVFQDYALFPHLTVLENVMFGLKNKKDRSRVDYLLNIVGLDSFVGRYPHELSGGQKQRLAIARALAPGTNFILLDEPFCSLDMHVKLKLRSELPNILKGCNASGLMVTHDPEEALSICDKVAVMNEGKIHQIDTPINLLKSPKTKFVSSFILGNNILNLKQYGNSYMSCLGEINSLGLSSKIKTKNMSISPKFISIKRSESGNAVVISKEFIGEYFIYKVSINNEILRVRANINNLLNSGDKCFLSINKNSYYFLYPGAIKVNI</sequence>
<dbReference type="Proteomes" id="UP000030598">
    <property type="component" value="Unassembled WGS sequence"/>
</dbReference>
<dbReference type="RefSeq" id="WP_032524343.1">
    <property type="nucleotide sequence ID" value="NZ_CP138934.1"/>
</dbReference>
<dbReference type="STRING" id="59925.EU91_0835"/>
<accession>A0A0A1ZDZ1</accession>
<dbReference type="OrthoDB" id="508204at2"/>
<dbReference type="Gene3D" id="3.40.50.300">
    <property type="entry name" value="P-loop containing nucleotide triphosphate hydrolases"/>
    <property type="match status" value="1"/>
</dbReference>
<dbReference type="InterPro" id="IPR003593">
    <property type="entry name" value="AAA+_ATPase"/>
</dbReference>
<organism evidence="12 13">
    <name type="scientific">Prochlorococcus marinus str. GP2</name>
    <dbReference type="NCBI Taxonomy" id="59925"/>
    <lineage>
        <taxon>Bacteria</taxon>
        <taxon>Bacillati</taxon>
        <taxon>Cyanobacteriota</taxon>
        <taxon>Cyanophyceae</taxon>
        <taxon>Synechococcales</taxon>
        <taxon>Prochlorococcaceae</taxon>
        <taxon>Prochlorococcus</taxon>
    </lineage>
</organism>
<dbReference type="PROSITE" id="PS00211">
    <property type="entry name" value="ABC_TRANSPORTER_1"/>
    <property type="match status" value="1"/>
</dbReference>
<dbReference type="EMBL" id="JNAH01000004">
    <property type="protein sequence ID" value="KGF87802.1"/>
    <property type="molecule type" value="Genomic_DNA"/>
</dbReference>
<keyword evidence="12" id="KW-0378">Hydrolase</keyword>
<dbReference type="InterPro" id="IPR015853">
    <property type="entry name" value="ABC_transpr_FbpC"/>
</dbReference>
<dbReference type="SUPFAM" id="SSF50331">
    <property type="entry name" value="MOP-like"/>
    <property type="match status" value="1"/>
</dbReference>
<dbReference type="FunFam" id="3.40.50.300:FF:000425">
    <property type="entry name" value="Probable ABC transporter, ATP-binding subunit"/>
    <property type="match status" value="1"/>
</dbReference>
<dbReference type="GO" id="GO:0005886">
    <property type="term" value="C:plasma membrane"/>
    <property type="evidence" value="ECO:0007669"/>
    <property type="project" value="UniProtKB-SubCell"/>
</dbReference>
<dbReference type="PANTHER" id="PTHR42781:SF4">
    <property type="entry name" value="SPERMIDINE_PUTRESCINE IMPORT ATP-BINDING PROTEIN POTA"/>
    <property type="match status" value="1"/>
</dbReference>
<dbReference type="Pfam" id="PF00005">
    <property type="entry name" value="ABC_tran"/>
    <property type="match status" value="1"/>
</dbReference>
<evidence type="ECO:0000313" key="13">
    <source>
        <dbReference type="Proteomes" id="UP000030598"/>
    </source>
</evidence>
<evidence type="ECO:0000256" key="7">
    <source>
        <dbReference type="ARBA" id="ARBA00023004"/>
    </source>
</evidence>
<dbReference type="PROSITE" id="PS50893">
    <property type="entry name" value="ABC_TRANSPORTER_2"/>
    <property type="match status" value="1"/>
</dbReference>
<comment type="subcellular location">
    <subcellularLocation>
        <location evidence="1">Cell inner membrane</location>
        <topology evidence="1">Peripheral membrane protein</topology>
    </subcellularLocation>
</comment>
<comment type="caution">
    <text evidence="12">The sequence shown here is derived from an EMBL/GenBank/DDBJ whole genome shotgun (WGS) entry which is preliminary data.</text>
</comment>
<keyword evidence="6" id="KW-0067">ATP-binding</keyword>